<keyword evidence="1" id="KW-1133">Transmembrane helix</keyword>
<evidence type="ECO:0000313" key="2">
    <source>
        <dbReference type="EMBL" id="ACE03764.1"/>
    </source>
</evidence>
<keyword evidence="1" id="KW-0472">Membrane</keyword>
<organism evidence="2">
    <name type="scientific">Chlorobium phaeobacteroides (strain BS1)</name>
    <dbReference type="NCBI Taxonomy" id="331678"/>
    <lineage>
        <taxon>Bacteria</taxon>
        <taxon>Pseudomonadati</taxon>
        <taxon>Chlorobiota</taxon>
        <taxon>Chlorobiia</taxon>
        <taxon>Chlorobiales</taxon>
        <taxon>Chlorobiaceae</taxon>
        <taxon>Chlorobium/Pelodictyon group</taxon>
        <taxon>Chlorobium</taxon>
    </lineage>
</organism>
<dbReference type="OrthoDB" id="597750at2"/>
<protein>
    <recommendedName>
        <fullName evidence="3">Arginine N-succinyltransferase</fullName>
    </recommendedName>
</protein>
<sequence>MEGSDDSVNRSSKGFSGPTVLAIVFGSVVLAVVVTLLVVRYFFFPAPFSPVELNAREQEELSGKLDRIEQASGVSLVDMFGAAPDDELTQDGFLKPEPYSEEGASRDIYLTERELNALIANNTDLARKVAVDLSEDLVSAKLLVPVDADFPVLGGKTIRVRAGIGFTYRAGRPVLKLKGISLMGVPLPNAWMGGIKNVDLVEEYGNDPGFWKGFSDGIDAISVREGKLFIRLKE</sequence>
<reference evidence="2" key="1">
    <citation type="submission" date="2008-06" db="EMBL/GenBank/DDBJ databases">
        <title>Complete sequence of Chlorobium phaeobacteroides BS1.</title>
        <authorList>
            <consortium name="US DOE Joint Genome Institute"/>
            <person name="Lucas S."/>
            <person name="Copeland A."/>
            <person name="Lapidus A."/>
            <person name="Glavina del Rio T."/>
            <person name="Dalin E."/>
            <person name="Tice H."/>
            <person name="Bruce D."/>
            <person name="Goodwin L."/>
            <person name="Pitluck S."/>
            <person name="Schmutz J."/>
            <person name="Larimer F."/>
            <person name="Land M."/>
            <person name="Hauser L."/>
            <person name="Kyrpides N."/>
            <person name="Ovchinnikova G."/>
            <person name="Li T."/>
            <person name="Liu Z."/>
            <person name="Zhao F."/>
            <person name="Overmann J."/>
            <person name="Bryant D.A."/>
            <person name="Richardson P."/>
        </authorList>
    </citation>
    <scope>NUCLEOTIDE SEQUENCE [LARGE SCALE GENOMIC DNA]</scope>
    <source>
        <strain evidence="2">BS1</strain>
    </source>
</reference>
<gene>
    <name evidence="2" type="ordered locus">Cphamn1_0813</name>
</gene>
<keyword evidence="1" id="KW-0812">Transmembrane</keyword>
<name>B3ENY7_CHLPB</name>
<feature type="transmembrane region" description="Helical" evidence="1">
    <location>
        <begin position="20"/>
        <end position="43"/>
    </location>
</feature>
<proteinExistence type="predicted"/>
<evidence type="ECO:0008006" key="3">
    <source>
        <dbReference type="Google" id="ProtNLM"/>
    </source>
</evidence>
<accession>B3ENY7</accession>
<dbReference type="eggNOG" id="ENOG502ZKXF">
    <property type="taxonomic scope" value="Bacteria"/>
</dbReference>
<dbReference type="AlphaFoldDB" id="B3ENY7"/>
<dbReference type="EMBL" id="CP001101">
    <property type="protein sequence ID" value="ACE03764.1"/>
    <property type="molecule type" value="Genomic_DNA"/>
</dbReference>
<dbReference type="HOGENOM" id="CLU_103735_0_0_10"/>
<dbReference type="STRING" id="331678.Cphamn1_0813"/>
<dbReference type="KEGG" id="cpb:Cphamn1_0813"/>
<evidence type="ECO:0000256" key="1">
    <source>
        <dbReference type="SAM" id="Phobius"/>
    </source>
</evidence>